<accession>A0A2M7T621</accession>
<evidence type="ECO:0000313" key="2">
    <source>
        <dbReference type="Proteomes" id="UP000230956"/>
    </source>
</evidence>
<dbReference type="EMBL" id="PFNG01000214">
    <property type="protein sequence ID" value="PIZ36104.1"/>
    <property type="molecule type" value="Genomic_DNA"/>
</dbReference>
<sequence>MLTLKRAKIIEIRSERPGYIEVLVDVDGNRHKAICYSALVGDVRQGDDVIVNTTAVDLDLGTGGYHFILCNLSKDSVTSAGDGHIMKLRYTPLQIKCLAAEEENSPYHKTLKDVTSIESMPVIVGTLHSQLPAAAVMVKELLPTAKIAYIMTDGAALPLAFSRLVAELKSAGSIDVTITAGHAFGGDMEAINIFSALAAAKYAAQADVAIVSMGPGIVGSNTRLGFTGMEQGQVINAVNGLKGVPVAIPRISFADKRERHVGISHHTITALTIAAVSRSILTIPEMDRGKANTVNDQIVKERLDQTHTVVQISAGAVISVLKSKNILPTTMGRTLDQDPEFFMAAGAAGIYAANVLLGGK</sequence>
<reference evidence="2" key="1">
    <citation type="submission" date="2017-09" db="EMBL/GenBank/DDBJ databases">
        <title>Depth-based differentiation of microbial function through sediment-hosted aquifers and enrichment of novel symbionts in the deep terrestrial subsurface.</title>
        <authorList>
            <person name="Probst A.J."/>
            <person name="Ladd B."/>
            <person name="Jarett J.K."/>
            <person name="Geller-Mcgrath D.E."/>
            <person name="Sieber C.M.K."/>
            <person name="Emerson J.B."/>
            <person name="Anantharaman K."/>
            <person name="Thomas B.C."/>
            <person name="Malmstrom R."/>
            <person name="Stieglmeier M."/>
            <person name="Klingl A."/>
            <person name="Woyke T."/>
            <person name="Ryan C.M."/>
            <person name="Banfield J.F."/>
        </authorList>
    </citation>
    <scope>NUCLEOTIDE SEQUENCE [LARGE SCALE GENOMIC DNA]</scope>
</reference>
<organism evidence="1 2">
    <name type="scientific">Candidatus Aquicultor secundus</name>
    <dbReference type="NCBI Taxonomy" id="1973895"/>
    <lineage>
        <taxon>Bacteria</taxon>
        <taxon>Bacillati</taxon>
        <taxon>Actinomycetota</taxon>
        <taxon>Candidatus Aquicultoria</taxon>
        <taxon>Candidatus Aquicultorales</taxon>
        <taxon>Candidatus Aquicultoraceae</taxon>
        <taxon>Candidatus Aquicultor</taxon>
    </lineage>
</organism>
<evidence type="ECO:0000313" key="1">
    <source>
        <dbReference type="EMBL" id="PIZ36104.1"/>
    </source>
</evidence>
<name>A0A2M7T621_9ACTN</name>
<dbReference type="AlphaFoldDB" id="A0A2M7T621"/>
<dbReference type="InterPro" id="IPR024479">
    <property type="entry name" value="DUF3866"/>
</dbReference>
<dbReference type="Pfam" id="PF12982">
    <property type="entry name" value="DUF3866"/>
    <property type="match status" value="1"/>
</dbReference>
<dbReference type="RefSeq" id="WP_286679079.1">
    <property type="nucleotide sequence ID" value="NZ_MNXI01000125.1"/>
</dbReference>
<dbReference type="Proteomes" id="UP000230956">
    <property type="component" value="Unassembled WGS sequence"/>
</dbReference>
<gene>
    <name evidence="1" type="ORF">COY37_09130</name>
</gene>
<protein>
    <submittedName>
        <fullName evidence="1">DUF3866 domain-containing protein</fullName>
    </submittedName>
</protein>
<proteinExistence type="predicted"/>
<comment type="caution">
    <text evidence="1">The sequence shown here is derived from an EMBL/GenBank/DDBJ whole genome shotgun (WGS) entry which is preliminary data.</text>
</comment>